<dbReference type="AlphaFoldDB" id="A0AAN7S170"/>
<organism evidence="1 2">
    <name type="scientific">Mycteria americana</name>
    <name type="common">Wood stork</name>
    <dbReference type="NCBI Taxonomy" id="33587"/>
    <lineage>
        <taxon>Eukaryota</taxon>
        <taxon>Metazoa</taxon>
        <taxon>Chordata</taxon>
        <taxon>Craniata</taxon>
        <taxon>Vertebrata</taxon>
        <taxon>Euteleostomi</taxon>
        <taxon>Archelosauria</taxon>
        <taxon>Archosauria</taxon>
        <taxon>Dinosauria</taxon>
        <taxon>Saurischia</taxon>
        <taxon>Theropoda</taxon>
        <taxon>Coelurosauria</taxon>
        <taxon>Aves</taxon>
        <taxon>Neognathae</taxon>
        <taxon>Neoaves</taxon>
        <taxon>Aequornithes</taxon>
        <taxon>Ciconiiformes</taxon>
        <taxon>Ciconiidae</taxon>
        <taxon>Mycteria</taxon>
    </lineage>
</organism>
<comment type="caution">
    <text evidence="1">The sequence shown here is derived from an EMBL/GenBank/DDBJ whole genome shotgun (WGS) entry which is preliminary data.</text>
</comment>
<gene>
    <name evidence="1" type="ORF">QYF61_026163</name>
</gene>
<proteinExistence type="predicted"/>
<evidence type="ECO:0000313" key="1">
    <source>
        <dbReference type="EMBL" id="KAK4828409.1"/>
    </source>
</evidence>
<dbReference type="EMBL" id="JAUNZN010000002">
    <property type="protein sequence ID" value="KAK4828409.1"/>
    <property type="molecule type" value="Genomic_DNA"/>
</dbReference>
<evidence type="ECO:0000313" key="2">
    <source>
        <dbReference type="Proteomes" id="UP001333110"/>
    </source>
</evidence>
<name>A0AAN7S170_MYCAM</name>
<protein>
    <submittedName>
        <fullName evidence="1">Uncharacterized protein</fullName>
    </submittedName>
</protein>
<reference evidence="1 2" key="1">
    <citation type="journal article" date="2023" name="J. Hered.">
        <title>Chromosome-level genome of the wood stork (Mycteria americana) provides insight into avian chromosome evolution.</title>
        <authorList>
            <person name="Flamio R. Jr."/>
            <person name="Ramstad K.M."/>
        </authorList>
    </citation>
    <scope>NUCLEOTIDE SEQUENCE [LARGE SCALE GENOMIC DNA]</scope>
    <source>
        <strain evidence="1">JAX WOST 10</strain>
    </source>
</reference>
<accession>A0AAN7S170</accession>
<sequence length="236" mass="26681">MRDINRIQEEWLRHQRIVLPFKGTLTDWRDESRRALCNSTEGIAKSCIWGGATPCTSTCWGPPGWKAALQKRTWGILVDPKLNISQEYAPAAKKANGILGCIRRSIASRLKEVILPLYLVLVALEEYFTFPAAVLREFFVLHVTSLCTIVTVQEDIELLKHVQRRATKLVKGPEQKSYEERLRELGLFSLEKQRLRGDLIALYNYLKGGCSEVGVGLSPQVTSNRTRGNGLKLSQE</sequence>
<dbReference type="Proteomes" id="UP001333110">
    <property type="component" value="Unassembled WGS sequence"/>
</dbReference>
<keyword evidence="2" id="KW-1185">Reference proteome</keyword>